<evidence type="ECO:0008006" key="5">
    <source>
        <dbReference type="Google" id="ProtNLM"/>
    </source>
</evidence>
<sequence>MRHTILLILGWVFVVLGVLGLALPLLQGILFLAVGLYLLSFEQPWVRRQRAEMERRFPKAAEKLNQGESKARDLYRRVTGRDPEEGGGGRRR</sequence>
<dbReference type="InterPro" id="IPR019099">
    <property type="entry name" value="Uncharacterised_PGPGW_TM"/>
</dbReference>
<keyword evidence="2" id="KW-0812">Transmembrane</keyword>
<feature type="region of interest" description="Disordered" evidence="1">
    <location>
        <begin position="59"/>
        <end position="92"/>
    </location>
</feature>
<comment type="caution">
    <text evidence="3">The sequence shown here is derived from an EMBL/GenBank/DDBJ whole genome shotgun (WGS) entry which is preliminary data.</text>
</comment>
<feature type="transmembrane region" description="Helical" evidence="2">
    <location>
        <begin position="6"/>
        <end position="39"/>
    </location>
</feature>
<accession>A0A369TC95</accession>
<name>A0A369TC95_9PROT</name>
<dbReference type="EMBL" id="QPMH01000003">
    <property type="protein sequence ID" value="RDD62929.1"/>
    <property type="molecule type" value="Genomic_DNA"/>
</dbReference>
<evidence type="ECO:0000313" key="3">
    <source>
        <dbReference type="EMBL" id="RDD62929.1"/>
    </source>
</evidence>
<organism evidence="3 4">
    <name type="scientific">Ferruginivarius sediminum</name>
    <dbReference type="NCBI Taxonomy" id="2661937"/>
    <lineage>
        <taxon>Bacteria</taxon>
        <taxon>Pseudomonadati</taxon>
        <taxon>Pseudomonadota</taxon>
        <taxon>Alphaproteobacteria</taxon>
        <taxon>Rhodospirillales</taxon>
        <taxon>Rhodospirillaceae</taxon>
        <taxon>Ferruginivarius</taxon>
    </lineage>
</organism>
<evidence type="ECO:0000256" key="1">
    <source>
        <dbReference type="SAM" id="MobiDB-lite"/>
    </source>
</evidence>
<protein>
    <recommendedName>
        <fullName evidence="5">DUF454 family protein</fullName>
    </recommendedName>
</protein>
<keyword evidence="2" id="KW-1133">Transmembrane helix</keyword>
<dbReference type="Proteomes" id="UP000253941">
    <property type="component" value="Unassembled WGS sequence"/>
</dbReference>
<evidence type="ECO:0000313" key="4">
    <source>
        <dbReference type="Proteomes" id="UP000253941"/>
    </source>
</evidence>
<keyword evidence="4" id="KW-1185">Reference proteome</keyword>
<reference evidence="3 4" key="1">
    <citation type="submission" date="2018-07" db="EMBL/GenBank/DDBJ databases">
        <title>Venubactetium sediminum gen. nov., sp. nov., isolated from a marine solar saltern.</title>
        <authorList>
            <person name="Wang S."/>
        </authorList>
    </citation>
    <scope>NUCLEOTIDE SEQUENCE [LARGE SCALE GENOMIC DNA]</scope>
    <source>
        <strain evidence="3 4">WD2A32</strain>
    </source>
</reference>
<feature type="compositionally biased region" description="Basic and acidic residues" evidence="1">
    <location>
        <begin position="69"/>
        <end position="92"/>
    </location>
</feature>
<evidence type="ECO:0000256" key="2">
    <source>
        <dbReference type="SAM" id="Phobius"/>
    </source>
</evidence>
<dbReference type="AlphaFoldDB" id="A0A369TC95"/>
<keyword evidence="2" id="KW-0472">Membrane</keyword>
<proteinExistence type="predicted"/>
<dbReference type="Pfam" id="PF09656">
    <property type="entry name" value="PGPGW"/>
    <property type="match status" value="1"/>
</dbReference>
<gene>
    <name evidence="3" type="ORF">DRB17_03905</name>
</gene>
<dbReference type="RefSeq" id="WP_114580879.1">
    <property type="nucleotide sequence ID" value="NZ_QPMH01000003.1"/>
</dbReference>